<gene>
    <name evidence="1" type="ORF">CEXT_752151</name>
</gene>
<keyword evidence="2" id="KW-1185">Reference proteome</keyword>
<evidence type="ECO:0000313" key="2">
    <source>
        <dbReference type="Proteomes" id="UP001054945"/>
    </source>
</evidence>
<dbReference type="EMBL" id="BPLR01006678">
    <property type="protein sequence ID" value="GIY11665.1"/>
    <property type="molecule type" value="Genomic_DNA"/>
</dbReference>
<protein>
    <submittedName>
        <fullName evidence="1">Uncharacterized protein</fullName>
    </submittedName>
</protein>
<evidence type="ECO:0000313" key="1">
    <source>
        <dbReference type="EMBL" id="GIY11665.1"/>
    </source>
</evidence>
<dbReference type="AlphaFoldDB" id="A0AAV4QR26"/>
<comment type="caution">
    <text evidence="1">The sequence shown here is derived from an EMBL/GenBank/DDBJ whole genome shotgun (WGS) entry which is preliminary data.</text>
</comment>
<reference evidence="1 2" key="1">
    <citation type="submission" date="2021-06" db="EMBL/GenBank/DDBJ databases">
        <title>Caerostris extrusa draft genome.</title>
        <authorList>
            <person name="Kono N."/>
            <person name="Arakawa K."/>
        </authorList>
    </citation>
    <scope>NUCLEOTIDE SEQUENCE [LARGE SCALE GENOMIC DNA]</scope>
</reference>
<sequence length="109" mass="12306">MKASYLHSAHLCVKEKPALAMEQRTLTVRSEINGRLFYLLTSSGPSKPLIIDVDFFGSAWNDILELFKFAFSGMQLVCFIFWITTGSPGCRGNSLDGYGRHIYRPIEQV</sequence>
<dbReference type="Proteomes" id="UP001054945">
    <property type="component" value="Unassembled WGS sequence"/>
</dbReference>
<name>A0AAV4QR26_CAEEX</name>
<accession>A0AAV4QR26</accession>
<proteinExistence type="predicted"/>
<organism evidence="1 2">
    <name type="scientific">Caerostris extrusa</name>
    <name type="common">Bark spider</name>
    <name type="synonym">Caerostris bankana</name>
    <dbReference type="NCBI Taxonomy" id="172846"/>
    <lineage>
        <taxon>Eukaryota</taxon>
        <taxon>Metazoa</taxon>
        <taxon>Ecdysozoa</taxon>
        <taxon>Arthropoda</taxon>
        <taxon>Chelicerata</taxon>
        <taxon>Arachnida</taxon>
        <taxon>Araneae</taxon>
        <taxon>Araneomorphae</taxon>
        <taxon>Entelegynae</taxon>
        <taxon>Araneoidea</taxon>
        <taxon>Araneidae</taxon>
        <taxon>Caerostris</taxon>
    </lineage>
</organism>